<keyword evidence="2" id="KW-0229">DNA integration</keyword>
<dbReference type="GO" id="GO:0003677">
    <property type="term" value="F:DNA binding"/>
    <property type="evidence" value="ECO:0007669"/>
    <property type="project" value="UniProtKB-UniRule"/>
</dbReference>
<comment type="caution">
    <text evidence="8">The sequence shown here is derived from an EMBL/GenBank/DDBJ whole genome shotgun (WGS) entry which is preliminary data.</text>
</comment>
<evidence type="ECO:0000259" key="6">
    <source>
        <dbReference type="PROSITE" id="PS51898"/>
    </source>
</evidence>
<comment type="similarity">
    <text evidence="1">Belongs to the 'phage' integrase family.</text>
</comment>
<dbReference type="InterPro" id="IPR002104">
    <property type="entry name" value="Integrase_catalytic"/>
</dbReference>
<proteinExistence type="inferred from homology"/>
<dbReference type="Pfam" id="PF13102">
    <property type="entry name" value="Phage_int_SAM_5"/>
    <property type="match status" value="1"/>
</dbReference>
<dbReference type="PANTHER" id="PTHR30349">
    <property type="entry name" value="PHAGE INTEGRASE-RELATED"/>
    <property type="match status" value="1"/>
</dbReference>
<dbReference type="Pfam" id="PF00589">
    <property type="entry name" value="Phage_integrase"/>
    <property type="match status" value="1"/>
</dbReference>
<evidence type="ECO:0000256" key="1">
    <source>
        <dbReference type="ARBA" id="ARBA00008857"/>
    </source>
</evidence>
<feature type="domain" description="Core-binding (CB)" evidence="7">
    <location>
        <begin position="108"/>
        <end position="187"/>
    </location>
</feature>
<accession>A0A4Y8KVP6</accession>
<dbReference type="Gene3D" id="1.10.443.10">
    <property type="entry name" value="Intergrase catalytic core"/>
    <property type="match status" value="1"/>
</dbReference>
<gene>
    <name evidence="8" type="ORF">E2605_18000</name>
</gene>
<feature type="domain" description="Tyr recombinase" evidence="6">
    <location>
        <begin position="208"/>
        <end position="394"/>
    </location>
</feature>
<keyword evidence="9" id="KW-1185">Reference proteome</keyword>
<protein>
    <recommendedName>
        <fullName evidence="10">Site-specific integrase</fullName>
    </recommendedName>
</protein>
<dbReference type="RefSeq" id="WP_134437427.1">
    <property type="nucleotide sequence ID" value="NZ_SOML01000015.1"/>
</dbReference>
<dbReference type="EMBL" id="SOML01000015">
    <property type="protein sequence ID" value="TFD93007.1"/>
    <property type="molecule type" value="Genomic_DNA"/>
</dbReference>
<dbReference type="GO" id="GO:0006310">
    <property type="term" value="P:DNA recombination"/>
    <property type="evidence" value="ECO:0007669"/>
    <property type="project" value="UniProtKB-KW"/>
</dbReference>
<evidence type="ECO:0000256" key="2">
    <source>
        <dbReference type="ARBA" id="ARBA00022908"/>
    </source>
</evidence>
<reference evidence="8 9" key="1">
    <citation type="submission" date="2019-03" db="EMBL/GenBank/DDBJ databases">
        <title>San Antonio Military Medical Center submission to MRSN (WRAIR), pending publication.</title>
        <authorList>
            <person name="Blyth D.M."/>
            <person name="Mccarthy S.L."/>
            <person name="Schall S.E."/>
            <person name="Stam J.A."/>
            <person name="Ong A.C."/>
            <person name="Mcgann P.T."/>
        </authorList>
    </citation>
    <scope>NUCLEOTIDE SEQUENCE [LARGE SCALE GENOMIC DNA]</scope>
    <source>
        <strain evidence="8 9">MRSN571793</strain>
    </source>
</reference>
<dbReference type="InterPro" id="IPR011010">
    <property type="entry name" value="DNA_brk_join_enz"/>
</dbReference>
<name>A0A4Y8KVP6_9BACT</name>
<evidence type="ECO:0008006" key="10">
    <source>
        <dbReference type="Google" id="ProtNLM"/>
    </source>
</evidence>
<evidence type="ECO:0000256" key="3">
    <source>
        <dbReference type="ARBA" id="ARBA00023125"/>
    </source>
</evidence>
<dbReference type="GO" id="GO:0015074">
    <property type="term" value="P:DNA integration"/>
    <property type="evidence" value="ECO:0007669"/>
    <property type="project" value="UniProtKB-KW"/>
</dbReference>
<dbReference type="PROSITE" id="PS51898">
    <property type="entry name" value="TYR_RECOMBINASE"/>
    <property type="match status" value="1"/>
</dbReference>
<dbReference type="PROSITE" id="PS51900">
    <property type="entry name" value="CB"/>
    <property type="match status" value="1"/>
</dbReference>
<dbReference type="InterPro" id="IPR025269">
    <property type="entry name" value="SAM-like_dom"/>
</dbReference>
<dbReference type="PANTHER" id="PTHR30349:SF64">
    <property type="entry name" value="PROPHAGE INTEGRASE INTD-RELATED"/>
    <property type="match status" value="1"/>
</dbReference>
<dbReference type="InterPro" id="IPR044068">
    <property type="entry name" value="CB"/>
</dbReference>
<keyword evidence="3 5" id="KW-0238">DNA-binding</keyword>
<evidence type="ECO:0000256" key="4">
    <source>
        <dbReference type="ARBA" id="ARBA00023172"/>
    </source>
</evidence>
<dbReference type="InterPro" id="IPR050090">
    <property type="entry name" value="Tyrosine_recombinase_XerCD"/>
</dbReference>
<sequence length="401" mass="46476">MDSLKLRFVFNRKKTANKTDKQGALEVYVYDKLTGKKVYISTGIDLLLNQFEQKKGEIGIIKNHPNAVSKNGQAKRIMREIEAFALSDKCQTIEDVKKWNKKEETKTHSVISFIEDELKRRNPSLTVLSQNKSLIKRMIEFGRFKTFKDFTYENVVDFDAYLKSEGMQEPTAYKRHQALHSYIREAINRGYCTYDPYITFRPKKGQSKDPVYLEEDEINILLNCDLKKQVDSDKLEKVRDLFVFQCFTGLAYVDLMAFSKEEITEVDGYKVIRSNRTKTDQGFISVLLPEALAILEKYNYSLPRISNQKYNDYLKLVGLYATEEVIDEITKEKKVKTIRKKLTTHVARHTFGTYLINKGVPLETVARTMGHSNIKMTQHYAKLLGKTVVSDIVNHVIKPTK</sequence>
<dbReference type="OrthoDB" id="1493636at2"/>
<evidence type="ECO:0000256" key="5">
    <source>
        <dbReference type="PROSITE-ProRule" id="PRU01248"/>
    </source>
</evidence>
<dbReference type="CDD" id="cd01185">
    <property type="entry name" value="INTN1_C_like"/>
    <property type="match status" value="1"/>
</dbReference>
<evidence type="ECO:0000313" key="9">
    <source>
        <dbReference type="Proteomes" id="UP000297861"/>
    </source>
</evidence>
<keyword evidence="4" id="KW-0233">DNA recombination</keyword>
<dbReference type="AlphaFoldDB" id="A0A4Y8KVP6"/>
<evidence type="ECO:0000259" key="7">
    <source>
        <dbReference type="PROSITE" id="PS51900"/>
    </source>
</evidence>
<organism evidence="8 9">
    <name type="scientific">Dysgonomonas capnocytophagoides</name>
    <dbReference type="NCBI Taxonomy" id="45254"/>
    <lineage>
        <taxon>Bacteria</taxon>
        <taxon>Pseudomonadati</taxon>
        <taxon>Bacteroidota</taxon>
        <taxon>Bacteroidia</taxon>
        <taxon>Bacteroidales</taxon>
        <taxon>Dysgonomonadaceae</taxon>
        <taxon>Dysgonomonas</taxon>
    </lineage>
</organism>
<evidence type="ECO:0000313" key="8">
    <source>
        <dbReference type="EMBL" id="TFD93007.1"/>
    </source>
</evidence>
<dbReference type="Proteomes" id="UP000297861">
    <property type="component" value="Unassembled WGS sequence"/>
</dbReference>
<dbReference type="SUPFAM" id="SSF56349">
    <property type="entry name" value="DNA breaking-rejoining enzymes"/>
    <property type="match status" value="1"/>
</dbReference>
<dbReference type="Gene3D" id="1.10.150.130">
    <property type="match status" value="1"/>
</dbReference>
<dbReference type="InterPro" id="IPR013762">
    <property type="entry name" value="Integrase-like_cat_sf"/>
</dbReference>
<dbReference type="InterPro" id="IPR010998">
    <property type="entry name" value="Integrase_recombinase_N"/>
</dbReference>